<evidence type="ECO:0008006" key="3">
    <source>
        <dbReference type="Google" id="ProtNLM"/>
    </source>
</evidence>
<sequence>MNPDDLAAFRCARLLLLLDTAAADAPEGLDAERIGVYDFLAAHPLLLVRDDDDPDRMTLLMAGFDDRAVAYASAGQRLATAQQRLARDLSVLVGEGLATVSAAGRMRYRLTPAGRTAAGAFTATYARSYRTAAQIIMRRLRRLSGRRLRDAVRRSLAAAPFHPAHISKDDGV</sequence>
<evidence type="ECO:0000313" key="2">
    <source>
        <dbReference type="Proteomes" id="UP001602245"/>
    </source>
</evidence>
<organism evidence="1 2">
    <name type="scientific">Paractinoplanes globisporus</name>
    <dbReference type="NCBI Taxonomy" id="113565"/>
    <lineage>
        <taxon>Bacteria</taxon>
        <taxon>Bacillati</taxon>
        <taxon>Actinomycetota</taxon>
        <taxon>Actinomycetes</taxon>
        <taxon>Micromonosporales</taxon>
        <taxon>Micromonosporaceae</taxon>
        <taxon>Paractinoplanes</taxon>
    </lineage>
</organism>
<protein>
    <recommendedName>
        <fullName evidence="3">MarR family transcriptional regulator</fullName>
    </recommendedName>
</protein>
<accession>A0ABW6W5K3</accession>
<dbReference type="EMBL" id="JBIAZU010000001">
    <property type="protein sequence ID" value="MFF5288408.1"/>
    <property type="molecule type" value="Genomic_DNA"/>
</dbReference>
<keyword evidence="2" id="KW-1185">Reference proteome</keyword>
<evidence type="ECO:0000313" key="1">
    <source>
        <dbReference type="EMBL" id="MFF5288408.1"/>
    </source>
</evidence>
<comment type="caution">
    <text evidence="1">The sequence shown here is derived from an EMBL/GenBank/DDBJ whole genome shotgun (WGS) entry which is preliminary data.</text>
</comment>
<dbReference type="Proteomes" id="UP001602245">
    <property type="component" value="Unassembled WGS sequence"/>
</dbReference>
<reference evidence="1 2" key="1">
    <citation type="submission" date="2024-10" db="EMBL/GenBank/DDBJ databases">
        <title>The Natural Products Discovery Center: Release of the First 8490 Sequenced Strains for Exploring Actinobacteria Biosynthetic Diversity.</title>
        <authorList>
            <person name="Kalkreuter E."/>
            <person name="Kautsar S.A."/>
            <person name="Yang D."/>
            <person name="Bader C.D."/>
            <person name="Teijaro C.N."/>
            <person name="Fluegel L."/>
            <person name="Davis C.M."/>
            <person name="Simpson J.R."/>
            <person name="Lauterbach L."/>
            <person name="Steele A.D."/>
            <person name="Gui C."/>
            <person name="Meng S."/>
            <person name="Li G."/>
            <person name="Viehrig K."/>
            <person name="Ye F."/>
            <person name="Su P."/>
            <person name="Kiefer A.F."/>
            <person name="Nichols A."/>
            <person name="Cepeda A.J."/>
            <person name="Yan W."/>
            <person name="Fan B."/>
            <person name="Jiang Y."/>
            <person name="Adhikari A."/>
            <person name="Zheng C.-J."/>
            <person name="Schuster L."/>
            <person name="Cowan T.M."/>
            <person name="Smanski M.J."/>
            <person name="Chevrette M.G."/>
            <person name="De Carvalho L.P.S."/>
            <person name="Shen B."/>
        </authorList>
    </citation>
    <scope>NUCLEOTIDE SEQUENCE [LARGE SCALE GENOMIC DNA]</scope>
    <source>
        <strain evidence="1 2">NPDC000087</strain>
    </source>
</reference>
<proteinExistence type="predicted"/>
<gene>
    <name evidence="1" type="ORF">ACFY35_03155</name>
</gene>
<name>A0ABW6W5K3_9ACTN</name>
<dbReference type="RefSeq" id="WP_020511257.1">
    <property type="nucleotide sequence ID" value="NZ_JBIAZU010000001.1"/>
</dbReference>